<organism evidence="2 3">
    <name type="scientific">Falsiroseomonas bella</name>
    <dbReference type="NCBI Taxonomy" id="2184016"/>
    <lineage>
        <taxon>Bacteria</taxon>
        <taxon>Pseudomonadati</taxon>
        <taxon>Pseudomonadota</taxon>
        <taxon>Alphaproteobacteria</taxon>
        <taxon>Acetobacterales</taxon>
        <taxon>Roseomonadaceae</taxon>
        <taxon>Falsiroseomonas</taxon>
    </lineage>
</organism>
<dbReference type="GO" id="GO:0008803">
    <property type="term" value="F:bis(5'-nucleosyl)-tetraphosphatase (symmetrical) activity"/>
    <property type="evidence" value="ECO:0007669"/>
    <property type="project" value="TreeGrafter"/>
</dbReference>
<dbReference type="SUPFAM" id="SSF56300">
    <property type="entry name" value="Metallo-dependent phosphatases"/>
    <property type="match status" value="1"/>
</dbReference>
<comment type="caution">
    <text evidence="2">The sequence shown here is derived from an EMBL/GenBank/DDBJ whole genome shotgun (WGS) entry which is preliminary data.</text>
</comment>
<proteinExistence type="predicted"/>
<feature type="domain" description="Calcineurin-like phosphoesterase" evidence="1">
    <location>
        <begin position="15"/>
        <end position="201"/>
    </location>
</feature>
<evidence type="ECO:0000313" key="2">
    <source>
        <dbReference type="EMBL" id="PWS35523.1"/>
    </source>
</evidence>
<accession>A0A317FAN4</accession>
<sequence length="237" mass="25329">MLAESLSPGWLPPGLRVYAIGDAHGCAARLAVLHAGIAADMAARPGPKPLLLHLGDYVDRGEDSAGVVALLRGRPPVPGAEMINLVGNHEQMMLAALDAAADARRVGFWLDNGGAPTLASYGADPEDKESWALVPEGDIAWMRRLRPSFTLGGYLFAHAGIRPDLPLDRQDPFDLAWIREPFLSWRGELPAVVVHGHTPSDWPEVLPHRIGVDTGAVYGGPLSCAVLEGDRVGFLFA</sequence>
<reference evidence="3" key="1">
    <citation type="submission" date="2018-05" db="EMBL/GenBank/DDBJ databases">
        <authorList>
            <person name="Du Z."/>
            <person name="Wang X."/>
        </authorList>
    </citation>
    <scope>NUCLEOTIDE SEQUENCE [LARGE SCALE GENOMIC DNA]</scope>
    <source>
        <strain evidence="3">CQN31</strain>
    </source>
</reference>
<evidence type="ECO:0000313" key="3">
    <source>
        <dbReference type="Proteomes" id="UP000245765"/>
    </source>
</evidence>
<dbReference type="InterPro" id="IPR004843">
    <property type="entry name" value="Calcineurin-like_PHP"/>
</dbReference>
<dbReference type="GO" id="GO:0016791">
    <property type="term" value="F:phosphatase activity"/>
    <property type="evidence" value="ECO:0007669"/>
    <property type="project" value="TreeGrafter"/>
</dbReference>
<dbReference type="EMBL" id="QGNA01000004">
    <property type="protein sequence ID" value="PWS35523.1"/>
    <property type="molecule type" value="Genomic_DNA"/>
</dbReference>
<dbReference type="GO" id="GO:0005737">
    <property type="term" value="C:cytoplasm"/>
    <property type="evidence" value="ECO:0007669"/>
    <property type="project" value="TreeGrafter"/>
</dbReference>
<dbReference type="Pfam" id="PF00149">
    <property type="entry name" value="Metallophos"/>
    <property type="match status" value="1"/>
</dbReference>
<keyword evidence="3" id="KW-1185">Reference proteome</keyword>
<dbReference type="OrthoDB" id="9807890at2"/>
<gene>
    <name evidence="2" type="ORF">DFH01_18135</name>
</gene>
<dbReference type="AlphaFoldDB" id="A0A317FAN4"/>
<dbReference type="Gene3D" id="3.60.21.10">
    <property type="match status" value="1"/>
</dbReference>
<protein>
    <submittedName>
        <fullName evidence="2">Serine/threonine protein phosphatase</fullName>
    </submittedName>
</protein>
<evidence type="ECO:0000259" key="1">
    <source>
        <dbReference type="Pfam" id="PF00149"/>
    </source>
</evidence>
<name>A0A317FAN4_9PROT</name>
<dbReference type="InterPro" id="IPR050126">
    <property type="entry name" value="Ap4A_hydrolase"/>
</dbReference>
<dbReference type="PANTHER" id="PTHR42850">
    <property type="entry name" value="METALLOPHOSPHOESTERASE"/>
    <property type="match status" value="1"/>
</dbReference>
<dbReference type="InterPro" id="IPR029052">
    <property type="entry name" value="Metallo-depent_PP-like"/>
</dbReference>
<dbReference type="Proteomes" id="UP000245765">
    <property type="component" value="Unassembled WGS sequence"/>
</dbReference>
<dbReference type="PANTHER" id="PTHR42850:SF4">
    <property type="entry name" value="ZINC-DEPENDENT ENDOPOLYPHOSPHATASE"/>
    <property type="match status" value="1"/>
</dbReference>
<dbReference type="RefSeq" id="WP_109871890.1">
    <property type="nucleotide sequence ID" value="NZ_QGNA01000004.1"/>
</dbReference>
<dbReference type="GO" id="GO:0110154">
    <property type="term" value="P:RNA decapping"/>
    <property type="evidence" value="ECO:0007669"/>
    <property type="project" value="TreeGrafter"/>
</dbReference>